<organism evidence="3 4">
    <name type="scientific">Mucilaginibacter pineti</name>
    <dbReference type="NCBI Taxonomy" id="1391627"/>
    <lineage>
        <taxon>Bacteria</taxon>
        <taxon>Pseudomonadati</taxon>
        <taxon>Bacteroidota</taxon>
        <taxon>Sphingobacteriia</taxon>
        <taxon>Sphingobacteriales</taxon>
        <taxon>Sphingobacteriaceae</taxon>
        <taxon>Mucilaginibacter</taxon>
    </lineage>
</organism>
<dbReference type="InterPro" id="IPR001466">
    <property type="entry name" value="Beta-lactam-related"/>
</dbReference>
<evidence type="ECO:0000313" key="3">
    <source>
        <dbReference type="EMBL" id="SDE64493.1"/>
    </source>
</evidence>
<dbReference type="Gene3D" id="3.40.710.10">
    <property type="entry name" value="DD-peptidase/beta-lactamase superfamily"/>
    <property type="match status" value="1"/>
</dbReference>
<dbReference type="PANTHER" id="PTHR43283">
    <property type="entry name" value="BETA-LACTAMASE-RELATED"/>
    <property type="match status" value="1"/>
</dbReference>
<dbReference type="InterPro" id="IPR012338">
    <property type="entry name" value="Beta-lactam/transpept-like"/>
</dbReference>
<sequence length="362" mass="40580">MFKSRFFCLLLFCFCQVACPLYAQSVRPKSKSFAGLTSAIEQQYGGVHSILMAKSGKMLYEHYFNGFGADSLHDTRSSFKSITSLLIGIAIDRGLIKNVNEKVSNFFPKEKSFATDTLKRRLTIKDLLEMRSGFDCDEWNDGKDCETEMTKTADWVKFSLALPMKNAPGKVWAYTSCDPMIISGIIKKVSGMSIMDFAARYLFTPMGITNYRWTVDPEGQGMTAGSFYILPSDMAKIGSLVLNNGRWKGKQVVSKRWILVSTKATIPIPDFSFVRISRSKNAIPQPTFYGFYWYNENLTLNGQNFPMVIASGNGGQYIIVIKKLDMVVVFTQGNFGTWKAKQAFDILAKFIIPSIGNGSRAN</sequence>
<dbReference type="Proteomes" id="UP000199072">
    <property type="component" value="Unassembled WGS sequence"/>
</dbReference>
<evidence type="ECO:0000256" key="1">
    <source>
        <dbReference type="SAM" id="SignalP"/>
    </source>
</evidence>
<feature type="domain" description="Beta-lactamase-related" evidence="2">
    <location>
        <begin position="49"/>
        <end position="331"/>
    </location>
</feature>
<gene>
    <name evidence="3" type="ORF">SAMN05216464_10878</name>
</gene>
<feature type="signal peptide" evidence="1">
    <location>
        <begin position="1"/>
        <end position="23"/>
    </location>
</feature>
<evidence type="ECO:0000259" key="2">
    <source>
        <dbReference type="Pfam" id="PF00144"/>
    </source>
</evidence>
<dbReference type="InterPro" id="IPR050789">
    <property type="entry name" value="Diverse_Enzym_Activities"/>
</dbReference>
<proteinExistence type="predicted"/>
<dbReference type="Pfam" id="PF00144">
    <property type="entry name" value="Beta-lactamase"/>
    <property type="match status" value="1"/>
</dbReference>
<protein>
    <submittedName>
        <fullName evidence="3">CubicO group peptidase, beta-lactamase class C family</fullName>
    </submittedName>
</protein>
<keyword evidence="1" id="KW-0732">Signal</keyword>
<feature type="chain" id="PRO_5011580154" evidence="1">
    <location>
        <begin position="24"/>
        <end position="362"/>
    </location>
</feature>
<name>A0A1G7EL97_9SPHI</name>
<evidence type="ECO:0000313" key="4">
    <source>
        <dbReference type="Proteomes" id="UP000199072"/>
    </source>
</evidence>
<dbReference type="AlphaFoldDB" id="A0A1G7EL97"/>
<accession>A0A1G7EL97</accession>
<dbReference type="SUPFAM" id="SSF56601">
    <property type="entry name" value="beta-lactamase/transpeptidase-like"/>
    <property type="match status" value="1"/>
</dbReference>
<reference evidence="3 4" key="1">
    <citation type="submission" date="2016-10" db="EMBL/GenBank/DDBJ databases">
        <authorList>
            <person name="de Groot N.N."/>
        </authorList>
    </citation>
    <scope>NUCLEOTIDE SEQUENCE [LARGE SCALE GENOMIC DNA]</scope>
    <source>
        <strain evidence="3 4">47C3B</strain>
    </source>
</reference>
<keyword evidence="4" id="KW-1185">Reference proteome</keyword>
<dbReference type="PANTHER" id="PTHR43283:SF7">
    <property type="entry name" value="BETA-LACTAMASE-RELATED DOMAIN-CONTAINING PROTEIN"/>
    <property type="match status" value="1"/>
</dbReference>
<dbReference type="EMBL" id="FNAI01000008">
    <property type="protein sequence ID" value="SDE64493.1"/>
    <property type="molecule type" value="Genomic_DNA"/>
</dbReference>
<dbReference type="STRING" id="1391627.SAMN05216464_10878"/>